<keyword evidence="9 12" id="KW-1133">Transmembrane helix</keyword>
<dbReference type="NCBIfam" id="TIGR00203">
    <property type="entry name" value="cydB"/>
    <property type="match status" value="1"/>
</dbReference>
<comment type="similarity">
    <text evidence="2">Belongs to the cytochrome ubiquinol oxidase subunit 2 family.</text>
</comment>
<evidence type="ECO:0000256" key="3">
    <source>
        <dbReference type="ARBA" id="ARBA00022448"/>
    </source>
</evidence>
<keyword evidence="6 12" id="KW-0812">Transmembrane</keyword>
<dbReference type="AlphaFoldDB" id="A0A517R3R8"/>
<dbReference type="PANTHER" id="PTHR43141:SF5">
    <property type="entry name" value="CYTOCHROME BD-I UBIQUINOL OXIDASE SUBUNIT 2"/>
    <property type="match status" value="1"/>
</dbReference>
<feature type="transmembrane region" description="Helical" evidence="12">
    <location>
        <begin position="256"/>
        <end position="276"/>
    </location>
</feature>
<dbReference type="OrthoDB" id="9776710at2"/>
<proteinExistence type="inferred from homology"/>
<dbReference type="Proteomes" id="UP000317318">
    <property type="component" value="Chromosome"/>
</dbReference>
<evidence type="ECO:0000256" key="1">
    <source>
        <dbReference type="ARBA" id="ARBA00004651"/>
    </source>
</evidence>
<keyword evidence="5" id="KW-0349">Heme</keyword>
<evidence type="ECO:0000256" key="5">
    <source>
        <dbReference type="ARBA" id="ARBA00022617"/>
    </source>
</evidence>
<keyword evidence="10" id="KW-0408">Iron</keyword>
<evidence type="ECO:0000256" key="6">
    <source>
        <dbReference type="ARBA" id="ARBA00022692"/>
    </source>
</evidence>
<dbReference type="InterPro" id="IPR003317">
    <property type="entry name" value="Cyt-d_oxidase_su2"/>
</dbReference>
<feature type="transmembrane region" description="Helical" evidence="12">
    <location>
        <begin position="6"/>
        <end position="35"/>
    </location>
</feature>
<dbReference type="RefSeq" id="WP_145364593.1">
    <property type="nucleotide sequence ID" value="NZ_CP036268.1"/>
</dbReference>
<dbReference type="EMBL" id="CP036268">
    <property type="protein sequence ID" value="QDT38490.1"/>
    <property type="molecule type" value="Genomic_DNA"/>
</dbReference>
<protein>
    <submittedName>
        <fullName evidence="13">Cytochrome bd-I ubiquinol oxidase subunit 2</fullName>
    </submittedName>
</protein>
<keyword evidence="3" id="KW-0813">Transport</keyword>
<feature type="transmembrane region" description="Helical" evidence="12">
    <location>
        <begin position="113"/>
        <end position="136"/>
    </location>
</feature>
<dbReference type="PANTHER" id="PTHR43141">
    <property type="entry name" value="CYTOCHROME BD2 SUBUNIT II"/>
    <property type="match status" value="1"/>
</dbReference>
<evidence type="ECO:0000313" key="14">
    <source>
        <dbReference type="Proteomes" id="UP000317318"/>
    </source>
</evidence>
<gene>
    <name evidence="13" type="primary">cydB</name>
    <name evidence="13" type="ORF">Pan189_28840</name>
</gene>
<dbReference type="GO" id="GO:0046872">
    <property type="term" value="F:metal ion binding"/>
    <property type="evidence" value="ECO:0007669"/>
    <property type="project" value="UniProtKB-KW"/>
</dbReference>
<evidence type="ECO:0000313" key="13">
    <source>
        <dbReference type="EMBL" id="QDT38490.1"/>
    </source>
</evidence>
<evidence type="ECO:0000256" key="12">
    <source>
        <dbReference type="SAM" id="Phobius"/>
    </source>
</evidence>
<keyword evidence="14" id="KW-1185">Reference proteome</keyword>
<dbReference type="GO" id="GO:0009055">
    <property type="term" value="F:electron transfer activity"/>
    <property type="evidence" value="ECO:0007669"/>
    <property type="project" value="TreeGrafter"/>
</dbReference>
<evidence type="ECO:0000256" key="11">
    <source>
        <dbReference type="ARBA" id="ARBA00023136"/>
    </source>
</evidence>
<evidence type="ECO:0000256" key="2">
    <source>
        <dbReference type="ARBA" id="ARBA00007543"/>
    </source>
</evidence>
<dbReference type="GO" id="GO:0070069">
    <property type="term" value="C:cytochrome complex"/>
    <property type="evidence" value="ECO:0007669"/>
    <property type="project" value="TreeGrafter"/>
</dbReference>
<feature type="transmembrane region" description="Helical" evidence="12">
    <location>
        <begin position="304"/>
        <end position="327"/>
    </location>
</feature>
<feature type="transmembrane region" description="Helical" evidence="12">
    <location>
        <begin position="227"/>
        <end position="244"/>
    </location>
</feature>
<keyword evidence="7" id="KW-0479">Metal-binding</keyword>
<keyword evidence="8" id="KW-0249">Electron transport</keyword>
<evidence type="ECO:0000256" key="4">
    <source>
        <dbReference type="ARBA" id="ARBA00022475"/>
    </source>
</evidence>
<feature type="transmembrane region" description="Helical" evidence="12">
    <location>
        <begin position="81"/>
        <end position="101"/>
    </location>
</feature>
<keyword evidence="11 12" id="KW-0472">Membrane</keyword>
<dbReference type="KEGG" id="svp:Pan189_28840"/>
<organism evidence="13 14">
    <name type="scientific">Stratiformator vulcanicus</name>
    <dbReference type="NCBI Taxonomy" id="2527980"/>
    <lineage>
        <taxon>Bacteria</taxon>
        <taxon>Pseudomonadati</taxon>
        <taxon>Planctomycetota</taxon>
        <taxon>Planctomycetia</taxon>
        <taxon>Planctomycetales</taxon>
        <taxon>Planctomycetaceae</taxon>
        <taxon>Stratiformator</taxon>
    </lineage>
</organism>
<evidence type="ECO:0000256" key="8">
    <source>
        <dbReference type="ARBA" id="ARBA00022982"/>
    </source>
</evidence>
<dbReference type="GO" id="GO:0016682">
    <property type="term" value="F:oxidoreductase activity, acting on diphenols and related substances as donors, oxygen as acceptor"/>
    <property type="evidence" value="ECO:0007669"/>
    <property type="project" value="TreeGrafter"/>
</dbReference>
<feature type="transmembrane region" description="Helical" evidence="12">
    <location>
        <begin position="196"/>
        <end position="215"/>
    </location>
</feature>
<evidence type="ECO:0000256" key="7">
    <source>
        <dbReference type="ARBA" id="ARBA00022723"/>
    </source>
</evidence>
<comment type="subcellular location">
    <subcellularLocation>
        <location evidence="1">Cell membrane</location>
        <topology evidence="1">Multi-pass membrane protein</topology>
    </subcellularLocation>
</comment>
<dbReference type="Pfam" id="PF02322">
    <property type="entry name" value="Cyt_bd_oxida_II"/>
    <property type="match status" value="1"/>
</dbReference>
<dbReference type="PIRSF" id="PIRSF000267">
    <property type="entry name" value="Cyt_oxidse_sub2"/>
    <property type="match status" value="1"/>
</dbReference>
<reference evidence="13 14" key="1">
    <citation type="submission" date="2019-02" db="EMBL/GenBank/DDBJ databases">
        <title>Deep-cultivation of Planctomycetes and their phenomic and genomic characterization uncovers novel biology.</title>
        <authorList>
            <person name="Wiegand S."/>
            <person name="Jogler M."/>
            <person name="Boedeker C."/>
            <person name="Pinto D."/>
            <person name="Vollmers J."/>
            <person name="Rivas-Marin E."/>
            <person name="Kohn T."/>
            <person name="Peeters S.H."/>
            <person name="Heuer A."/>
            <person name="Rast P."/>
            <person name="Oberbeckmann S."/>
            <person name="Bunk B."/>
            <person name="Jeske O."/>
            <person name="Meyerdierks A."/>
            <person name="Storesund J.E."/>
            <person name="Kallscheuer N."/>
            <person name="Luecker S."/>
            <person name="Lage O.M."/>
            <person name="Pohl T."/>
            <person name="Merkel B.J."/>
            <person name="Hornburger P."/>
            <person name="Mueller R.-W."/>
            <person name="Bruemmer F."/>
            <person name="Labrenz M."/>
            <person name="Spormann A.M."/>
            <person name="Op den Camp H."/>
            <person name="Overmann J."/>
            <person name="Amann R."/>
            <person name="Jetten M.S.M."/>
            <person name="Mascher T."/>
            <person name="Medema M.H."/>
            <person name="Devos D.P."/>
            <person name="Kaster A.-K."/>
            <person name="Ovreas L."/>
            <person name="Rohde M."/>
            <person name="Galperin M.Y."/>
            <person name="Jogler C."/>
        </authorList>
    </citation>
    <scope>NUCLEOTIDE SEQUENCE [LARGE SCALE GENOMIC DNA]</scope>
    <source>
        <strain evidence="13 14">Pan189</strain>
    </source>
</reference>
<keyword evidence="4" id="KW-1003">Cell membrane</keyword>
<dbReference type="GO" id="GO:0019646">
    <property type="term" value="P:aerobic electron transport chain"/>
    <property type="evidence" value="ECO:0007669"/>
    <property type="project" value="TreeGrafter"/>
</dbReference>
<feature type="transmembrane region" description="Helical" evidence="12">
    <location>
        <begin position="156"/>
        <end position="176"/>
    </location>
</feature>
<name>A0A517R3R8_9PLAN</name>
<dbReference type="GO" id="GO:0005886">
    <property type="term" value="C:plasma membrane"/>
    <property type="evidence" value="ECO:0007669"/>
    <property type="project" value="UniProtKB-SubCell"/>
</dbReference>
<sequence length="338" mass="38012">MDWQTLWFWLLGVLLAGYAILDGFDLGVAMLHFVGRDDKERRLILNSVGPLWDGNEVWLVTFGGALFAAFPEAYATAFSGFYLAFMLLLYCLIFRAISIEFRGKVKSANWRRIWDVGFCVSSSLAALLFGVAIGAAMTGVPLSQRGVFVGNFFHQISPYALTVGAMTMALLAMHGANYLYLKTEGELQARFKPWRWRTFFVFLALFLVVSVWTLATIDRATQNLKEYPWGWVVVVLNVLAIFNLPRGLYHKKPITAFVSSSCMIAAFVFLFGFTLWPNLVTSNPNPEHSLTIYNSSSSIGTLKLMTLVAVIGAPFILSYTAIMYWTFRGKVELDEHSY</sequence>
<accession>A0A517R3R8</accession>
<evidence type="ECO:0000256" key="9">
    <source>
        <dbReference type="ARBA" id="ARBA00022989"/>
    </source>
</evidence>
<evidence type="ECO:0000256" key="10">
    <source>
        <dbReference type="ARBA" id="ARBA00023004"/>
    </source>
</evidence>